<accession>A0A392QDK7</accession>
<organism evidence="1 2">
    <name type="scientific">Trifolium medium</name>
    <dbReference type="NCBI Taxonomy" id="97028"/>
    <lineage>
        <taxon>Eukaryota</taxon>
        <taxon>Viridiplantae</taxon>
        <taxon>Streptophyta</taxon>
        <taxon>Embryophyta</taxon>
        <taxon>Tracheophyta</taxon>
        <taxon>Spermatophyta</taxon>
        <taxon>Magnoliopsida</taxon>
        <taxon>eudicotyledons</taxon>
        <taxon>Gunneridae</taxon>
        <taxon>Pentapetalae</taxon>
        <taxon>rosids</taxon>
        <taxon>fabids</taxon>
        <taxon>Fabales</taxon>
        <taxon>Fabaceae</taxon>
        <taxon>Papilionoideae</taxon>
        <taxon>50 kb inversion clade</taxon>
        <taxon>NPAAA clade</taxon>
        <taxon>Hologalegina</taxon>
        <taxon>IRL clade</taxon>
        <taxon>Trifolieae</taxon>
        <taxon>Trifolium</taxon>
    </lineage>
</organism>
<reference evidence="1 2" key="1">
    <citation type="journal article" date="2018" name="Front. Plant Sci.">
        <title>Red Clover (Trifolium pratense) and Zigzag Clover (T. medium) - A Picture of Genomic Similarities and Differences.</title>
        <authorList>
            <person name="Dluhosova J."/>
            <person name="Istvanek J."/>
            <person name="Nedelnik J."/>
            <person name="Repkova J."/>
        </authorList>
    </citation>
    <scope>NUCLEOTIDE SEQUENCE [LARGE SCALE GENOMIC DNA]</scope>
    <source>
        <strain evidence="2">cv. 10/8</strain>
        <tissue evidence="1">Leaf</tissue>
    </source>
</reference>
<keyword evidence="2" id="KW-1185">Reference proteome</keyword>
<dbReference type="AlphaFoldDB" id="A0A392QDK7"/>
<dbReference type="Proteomes" id="UP000265520">
    <property type="component" value="Unassembled WGS sequence"/>
</dbReference>
<sequence length="104" mass="11884">HFKKDCPQREDDGGSSAQIVEYFETLELKEGGVVHLSNNKRGLAELARQGLLGQEKLSKLEFYDNCTLGKQHKVKFRVRVHNSNRPFEYVHSDLWGRTSVSTHG</sequence>
<dbReference type="EMBL" id="LXQA010124475">
    <property type="protein sequence ID" value="MCI21355.1"/>
    <property type="molecule type" value="Genomic_DNA"/>
</dbReference>
<evidence type="ECO:0000313" key="1">
    <source>
        <dbReference type="EMBL" id="MCI21355.1"/>
    </source>
</evidence>
<proteinExistence type="predicted"/>
<protein>
    <submittedName>
        <fullName evidence="1">Uncharacterized protein</fullName>
    </submittedName>
</protein>
<evidence type="ECO:0000313" key="2">
    <source>
        <dbReference type="Proteomes" id="UP000265520"/>
    </source>
</evidence>
<name>A0A392QDK7_9FABA</name>
<comment type="caution">
    <text evidence="1">The sequence shown here is derived from an EMBL/GenBank/DDBJ whole genome shotgun (WGS) entry which is preliminary data.</text>
</comment>
<feature type="non-terminal residue" evidence="1">
    <location>
        <position position="1"/>
    </location>
</feature>